<dbReference type="InterPro" id="IPR015943">
    <property type="entry name" value="WD40/YVTN_repeat-like_dom_sf"/>
</dbReference>
<dbReference type="PROSITE" id="PS50294">
    <property type="entry name" value="WD_REPEATS_REGION"/>
    <property type="match status" value="1"/>
</dbReference>
<feature type="region of interest" description="Disordered" evidence="4">
    <location>
        <begin position="1688"/>
        <end position="1733"/>
    </location>
</feature>
<dbReference type="Gene3D" id="2.130.10.10">
    <property type="entry name" value="YVTN repeat-like/Quinoprotein amine dehydrogenase"/>
    <property type="match status" value="1"/>
</dbReference>
<dbReference type="Gene3D" id="2.30.29.30">
    <property type="entry name" value="Pleckstrin-homology domain (PH domain)/Phosphotyrosine-binding domain (PTB)"/>
    <property type="match status" value="1"/>
</dbReference>
<dbReference type="CDD" id="cd06071">
    <property type="entry name" value="Beach"/>
    <property type="match status" value="1"/>
</dbReference>
<feature type="compositionally biased region" description="Acidic residues" evidence="4">
    <location>
        <begin position="1781"/>
        <end position="1799"/>
    </location>
</feature>
<dbReference type="PROSITE" id="PS50082">
    <property type="entry name" value="WD_REPEATS_2"/>
    <property type="match status" value="1"/>
</dbReference>
<evidence type="ECO:0000256" key="4">
    <source>
        <dbReference type="SAM" id="MobiDB-lite"/>
    </source>
</evidence>
<keyword evidence="8" id="KW-1185">Reference proteome</keyword>
<dbReference type="Gene3D" id="2.60.120.200">
    <property type="match status" value="1"/>
</dbReference>
<evidence type="ECO:0000313" key="7">
    <source>
        <dbReference type="EMBL" id="KAF2843161.1"/>
    </source>
</evidence>
<dbReference type="Pfam" id="PF23295">
    <property type="entry name" value="Arm_4"/>
    <property type="match status" value="1"/>
</dbReference>
<dbReference type="PROSITE" id="PS51783">
    <property type="entry name" value="PH_BEACH"/>
    <property type="match status" value="1"/>
</dbReference>
<feature type="compositionally biased region" description="Basic and acidic residues" evidence="4">
    <location>
        <begin position="1162"/>
        <end position="1176"/>
    </location>
</feature>
<dbReference type="EMBL" id="MU006089">
    <property type="protein sequence ID" value="KAF2843161.1"/>
    <property type="molecule type" value="Genomic_DNA"/>
</dbReference>
<evidence type="ECO:0000259" key="6">
    <source>
        <dbReference type="PROSITE" id="PS51783"/>
    </source>
</evidence>
<dbReference type="CDD" id="cd01201">
    <property type="entry name" value="PH_BEACH"/>
    <property type="match status" value="1"/>
</dbReference>
<keyword evidence="2" id="KW-0677">Repeat</keyword>
<dbReference type="Pfam" id="PF00400">
    <property type="entry name" value="WD40"/>
    <property type="match status" value="1"/>
</dbReference>
<evidence type="ECO:0000256" key="3">
    <source>
        <dbReference type="PROSITE-ProRule" id="PRU00221"/>
    </source>
</evidence>
<dbReference type="SMART" id="SM00320">
    <property type="entry name" value="WD40"/>
    <property type="match status" value="3"/>
</dbReference>
<organism evidence="7 8">
    <name type="scientific">Patellaria atrata CBS 101060</name>
    <dbReference type="NCBI Taxonomy" id="1346257"/>
    <lineage>
        <taxon>Eukaryota</taxon>
        <taxon>Fungi</taxon>
        <taxon>Dikarya</taxon>
        <taxon>Ascomycota</taxon>
        <taxon>Pezizomycotina</taxon>
        <taxon>Dothideomycetes</taxon>
        <taxon>Dothideomycetes incertae sedis</taxon>
        <taxon>Patellariales</taxon>
        <taxon>Patellariaceae</taxon>
        <taxon>Patellaria</taxon>
    </lineage>
</organism>
<keyword evidence="1 3" id="KW-0853">WD repeat</keyword>
<protein>
    <submittedName>
        <fullName evidence="7">Beach-domain-containing protein</fullName>
    </submittedName>
</protein>
<reference evidence="7" key="1">
    <citation type="journal article" date="2020" name="Stud. Mycol.">
        <title>101 Dothideomycetes genomes: a test case for predicting lifestyles and emergence of pathogens.</title>
        <authorList>
            <person name="Haridas S."/>
            <person name="Albert R."/>
            <person name="Binder M."/>
            <person name="Bloem J."/>
            <person name="Labutti K."/>
            <person name="Salamov A."/>
            <person name="Andreopoulos B."/>
            <person name="Baker S."/>
            <person name="Barry K."/>
            <person name="Bills G."/>
            <person name="Bluhm B."/>
            <person name="Cannon C."/>
            <person name="Castanera R."/>
            <person name="Culley D."/>
            <person name="Daum C."/>
            <person name="Ezra D."/>
            <person name="Gonzalez J."/>
            <person name="Henrissat B."/>
            <person name="Kuo A."/>
            <person name="Liang C."/>
            <person name="Lipzen A."/>
            <person name="Lutzoni F."/>
            <person name="Magnuson J."/>
            <person name="Mondo S."/>
            <person name="Nolan M."/>
            <person name="Ohm R."/>
            <person name="Pangilinan J."/>
            <person name="Park H.-J."/>
            <person name="Ramirez L."/>
            <person name="Alfaro M."/>
            <person name="Sun H."/>
            <person name="Tritt A."/>
            <person name="Yoshinaga Y."/>
            <person name="Zwiers L.-H."/>
            <person name="Turgeon B."/>
            <person name="Goodwin S."/>
            <person name="Spatafora J."/>
            <person name="Crous P."/>
            <person name="Grigoriev I."/>
        </authorList>
    </citation>
    <scope>NUCLEOTIDE SEQUENCE</scope>
    <source>
        <strain evidence="7">CBS 101060</strain>
    </source>
</reference>
<dbReference type="InterPro" id="IPR011993">
    <property type="entry name" value="PH-like_dom_sf"/>
</dbReference>
<feature type="region of interest" description="Disordered" evidence="4">
    <location>
        <begin position="1746"/>
        <end position="1800"/>
    </location>
</feature>
<dbReference type="SUPFAM" id="SSF50729">
    <property type="entry name" value="PH domain-like"/>
    <property type="match status" value="1"/>
</dbReference>
<dbReference type="InterPro" id="IPR023362">
    <property type="entry name" value="PH-BEACH_dom"/>
</dbReference>
<name>A0A9P4VRP2_9PEZI</name>
<dbReference type="SUPFAM" id="SSF81837">
    <property type="entry name" value="BEACH domain"/>
    <property type="match status" value="1"/>
</dbReference>
<dbReference type="FunFam" id="1.10.1540.10:FF:000002">
    <property type="entry name" value="WD repeat and FYVE domain containing 3"/>
    <property type="match status" value="1"/>
</dbReference>
<dbReference type="InterPro" id="IPR036372">
    <property type="entry name" value="BEACH_dom_sf"/>
</dbReference>
<dbReference type="InterPro" id="IPR036322">
    <property type="entry name" value="WD40_repeat_dom_sf"/>
</dbReference>
<feature type="repeat" description="WD" evidence="3">
    <location>
        <begin position="2410"/>
        <end position="2451"/>
    </location>
</feature>
<dbReference type="PROSITE" id="PS50197">
    <property type="entry name" value="BEACH"/>
    <property type="match status" value="1"/>
</dbReference>
<feature type="domain" description="BEACH" evidence="5">
    <location>
        <begin position="1983"/>
        <end position="2278"/>
    </location>
</feature>
<dbReference type="InterPro" id="IPR000409">
    <property type="entry name" value="BEACH_dom"/>
</dbReference>
<feature type="compositionally biased region" description="Polar residues" evidence="4">
    <location>
        <begin position="1746"/>
        <end position="1758"/>
    </location>
</feature>
<sequence>MDRSTAASPMNNSPLGVELRDLLSSLKRASSNTFDLHSAESLQFQCDDLRRVRQLLIESGASVQIKDVFRHSHGFNILLDTFRSVSGFYNPTKLSRDEKIEFFELLKATLDVLSEAVHEHPGNRRFFTKRVEGGGWRALEQAIASTGLGASNSTESPVARLGQEQLFGCLFSFALGEETMNSTFRDIEKVASQTKPGLKERKCGKTESDIEDGTSEVLLRLRPHLKSLFSGTEVLRNPDIIPIIFSFWTVLISETGSATNSEALAIAVLLGLQSIIELSTYNKIAVHTSGILSGILKHFLGPNKSSGIHTLLKEIAYSLGEIGLNDLNDAYFLYREASHSDKAGEFLLDSMRQSSMPPFIQFDLSLHGFSSLELPSLGGQFPPGSSSAGYTLTAWIRVDQYDKNCHTTIFGVCDPSQTCFVLAYLEKESQHFILQTSITSSRPSVRFRTTVFKEGIWYHIAVVHRRPKNMSSSRASLYVNGEFAEQVKCQYPASPPISNGSTESFASLSSSVSKPAPVQAFLGTPQDLATRLGRKVVSSRWSLASFHLFQDALSDELLAVHQKLGPRYSGNFQDCLGSFQTYRASAELNLRNEVLHPGREEKSEIVSAIRLKASLLLPESRVLLSISPSSVLDDDDRNNVDESQLIKSLSKDAARSLQHLIRIKGSAVVINSAIPSINEALTHPHGVGILTGEPIVVVPQPLDDASWRVAGCAAIGLKMVELAQSKEKLLRAVNILFESIQGSWRNSESMEKENGFAVLAALLREKLGYGTLSGNGPSKTESALISPVERDSLALDLLKAILTFVGYDFEHPEESIIINPLAYRVLLVDFDMWRRTSLESQKLYYSQFICFSKESKNHHFNSKRLSRMRIVKRLLDALKGEAFTKEIMPHFLKAFRSLVQCSMSGDIHRAISLFITSALHDSRANSGRILRSKSSAIHLRPKDGTPSVTPMLLTPRSGSPNPTIGFNELSRAELGIRVLDMYTELLCERDSNNDIKKFARNITNKWLLYLLAEREPRVIVLGLKILSRLLIVHGSTYVKKFADKTGGFEILRYRLKPWWNTPAVWTICFAIFLGVDVAQIDFERDFDLFNLTDTFFHKNLQVAYPEILPVISAMLETGLQAIVLDAETPGTPTKPGREGSKMKRADAALKTHLRHRSMSLNSERESSRSAQHSNERVMDSGAVLQTVIQFLTDLHMRSQKFRDFASTSNYVESLLFVLYPVIVTSDHVSAETELHSRGSALTFEGEDVVIKSHSSSNDAHLIVRTTAVDPPPSPSTQRYLSLRRGSSFILVTSDKLQNRSSSARLDPILSPQKTAPVALKVGNAIVEALLEAVVAVFMDQVFQRKDFQSFGLYLKVPPGFQEHQAYFGSYVLRHTMSAISNSIQFEQKLVCEPRVLTNLARYCSHMAEAVFEGWFLNGAEPLLDFIGNLLDFLQRPDIAKIKSVRLCAQPISSIRTVFMRVSLLLLSELDEAETDAESIQILEKLTYWQTVILSPENMDGYYLRLICYLVYTKMIKSPLNVRLSAANFWRMCLVHKPEESALILTQSSTYDQKLLNAGFMKLVELDNEAFLEWVDTHRGELDTNFFGAISKVWEEFVIEENRRTEDTARTRVTKRKEKLKQWQTTEANTDNIWHRHELSTNHWRANIYASERLKYQRSLQDQQDNLSFVSSMLEKLDQILKGPCKLFEDEETPSKSHLDETEGRNRVRLRILPDKKPRQDDFQPKRKESGFVPKSKLKVDTAVPQITQSMGMSPTTAKGPSDVLVDRTRPRSTSDALGDPVAEDDFEMVDDPKEDDDGFEDKNRKVMRSLQRGDQVQHVCNVSRIIGLEACEGLLILGKDSLYLLDDFFQRSDGEIVRVAQAPTEERDAYLQMISGRETSTKKAQSRSDEQSTRHWQWIEVISISKRRFLFRDVAIEIFFADGRSYLLTAISPQLRNDLYSKLMVRAPHVNNPSSLMLSEDAWRIESLRNPDDVPQTIGSRFTSVFNSTASNPATRRWVKGEISNFHYLMLVNTLAGRTFNDLTQYPVFPWVVADYTSEELDLTNPRTFRDFSKPMGCQTAAREAEFRDRYVSFGEMGDHNAPAFHYGTHYSSAMIVSSYLIRLQPFVQSYLLLQGGSFDHADRLFSSIERAWLSASRDNMTDVRELTPEFFYLPEFLINSNGYNFGFKQGTGEKIDDVTLPPWAKGDPHIFIAKHREALESPYVSKHLHQWIDLVFGFKQRGDTAIDAVNVFHHLSYHGAKDLDTIEDPVERLATIGIIHNFGQTPHQVFQKSHVRREEASQRYKRLDNASESLARLPFPLLESHERVSSLLYSPKYDRLLCSAAFRINIPPNYERYMEWGFADGSVRFYAADSKKLIGLFEHIHQGQISCATFLDSKTLITAGTDCTISTWTVSPGAKTIDLQPRATLFGHRKPVTVLAASKAFSTFLSAGSDGKVFLWDLNRLEYIREVDNGNRPVECARVNNVNGQIMLGCGRRVRLFTLNGHLLLDQDVCAKGEDDEVVSCAFYEGVGNEWLERELVFTGHRRGRVNIWSKIVDPASGKWTLELVRRLDHVDSGREDKQNFAAAITCILPMAQVVYTGDEDGRVSEWDCLQRHSH</sequence>
<dbReference type="Pfam" id="PF02138">
    <property type="entry name" value="Beach"/>
    <property type="match status" value="1"/>
</dbReference>
<accession>A0A9P4VRP2</accession>
<dbReference type="Proteomes" id="UP000799429">
    <property type="component" value="Unassembled WGS sequence"/>
</dbReference>
<evidence type="ECO:0000313" key="8">
    <source>
        <dbReference type="Proteomes" id="UP000799429"/>
    </source>
</evidence>
<evidence type="ECO:0000259" key="5">
    <source>
        <dbReference type="PROSITE" id="PS50197"/>
    </source>
</evidence>
<evidence type="ECO:0000256" key="2">
    <source>
        <dbReference type="ARBA" id="ARBA00022737"/>
    </source>
</evidence>
<gene>
    <name evidence="7" type="ORF">M501DRAFT_994018</name>
</gene>
<feature type="compositionally biased region" description="Basic and acidic residues" evidence="4">
    <location>
        <begin position="1692"/>
        <end position="1729"/>
    </location>
</feature>
<feature type="domain" description="BEACH-type PH" evidence="6">
    <location>
        <begin position="1811"/>
        <end position="1944"/>
    </location>
</feature>
<dbReference type="SUPFAM" id="SSF50978">
    <property type="entry name" value="WD40 repeat-like"/>
    <property type="match status" value="1"/>
</dbReference>
<dbReference type="InterPro" id="IPR051944">
    <property type="entry name" value="BEACH_domain_protein"/>
</dbReference>
<dbReference type="InterPro" id="IPR001680">
    <property type="entry name" value="WD40_rpt"/>
</dbReference>
<dbReference type="InterPro" id="IPR013320">
    <property type="entry name" value="ConA-like_dom_sf"/>
</dbReference>
<dbReference type="Pfam" id="PF14844">
    <property type="entry name" value="PH_BEACH"/>
    <property type="match status" value="1"/>
</dbReference>
<evidence type="ECO:0000256" key="1">
    <source>
        <dbReference type="ARBA" id="ARBA00022574"/>
    </source>
</evidence>
<dbReference type="Gene3D" id="1.10.1540.10">
    <property type="entry name" value="BEACH domain"/>
    <property type="match status" value="1"/>
</dbReference>
<dbReference type="PANTHER" id="PTHR46108:SF4">
    <property type="entry name" value="BLUE CHEESE"/>
    <property type="match status" value="1"/>
</dbReference>
<proteinExistence type="predicted"/>
<dbReference type="SMART" id="SM01026">
    <property type="entry name" value="Beach"/>
    <property type="match status" value="1"/>
</dbReference>
<dbReference type="Pfam" id="PF13385">
    <property type="entry name" value="Laminin_G_3"/>
    <property type="match status" value="1"/>
</dbReference>
<dbReference type="SUPFAM" id="SSF49899">
    <property type="entry name" value="Concanavalin A-like lectins/glucanases"/>
    <property type="match status" value="1"/>
</dbReference>
<dbReference type="InterPro" id="IPR056252">
    <property type="entry name" value="Alfy-like_Arm-like"/>
</dbReference>
<comment type="caution">
    <text evidence="7">The sequence shown here is derived from an EMBL/GenBank/DDBJ whole genome shotgun (WGS) entry which is preliminary data.</text>
</comment>
<dbReference type="PANTHER" id="PTHR46108">
    <property type="entry name" value="BLUE CHEESE"/>
    <property type="match status" value="1"/>
</dbReference>
<feature type="region of interest" description="Disordered" evidence="4">
    <location>
        <begin position="1157"/>
        <end position="1176"/>
    </location>
</feature>
<dbReference type="OrthoDB" id="26681at2759"/>